<name>A0A0X3V5R1_9ACTN</name>
<organism evidence="1 2">
    <name type="scientific">Actinoplanes awajinensis subsp. mycoplanecinus</name>
    <dbReference type="NCBI Taxonomy" id="135947"/>
    <lineage>
        <taxon>Bacteria</taxon>
        <taxon>Bacillati</taxon>
        <taxon>Actinomycetota</taxon>
        <taxon>Actinomycetes</taxon>
        <taxon>Micromonosporales</taxon>
        <taxon>Micromonosporaceae</taxon>
        <taxon>Actinoplanes</taxon>
    </lineage>
</organism>
<reference evidence="1 2" key="1">
    <citation type="submission" date="2015-10" db="EMBL/GenBank/DDBJ databases">
        <authorList>
            <person name="Gilbert D.G."/>
        </authorList>
    </citation>
    <scope>NUCLEOTIDE SEQUENCE [LARGE SCALE GENOMIC DNA]</scope>
    <source>
        <strain evidence="1 2">NRRL B-16712</strain>
    </source>
</reference>
<accession>A0A0X3V5R1</accession>
<evidence type="ECO:0000313" key="1">
    <source>
        <dbReference type="EMBL" id="KUL40141.1"/>
    </source>
</evidence>
<evidence type="ECO:0000313" key="2">
    <source>
        <dbReference type="Proteomes" id="UP000053244"/>
    </source>
</evidence>
<proteinExistence type="predicted"/>
<protein>
    <submittedName>
        <fullName evidence="1">Uncharacterized protein</fullName>
    </submittedName>
</protein>
<keyword evidence="2" id="KW-1185">Reference proteome</keyword>
<dbReference type="EMBL" id="LLZH01000034">
    <property type="protein sequence ID" value="KUL40141.1"/>
    <property type="molecule type" value="Genomic_DNA"/>
</dbReference>
<dbReference type="AlphaFoldDB" id="A0A0X3V5R1"/>
<gene>
    <name evidence="1" type="ORF">ADL15_07760</name>
</gene>
<dbReference type="Proteomes" id="UP000053244">
    <property type="component" value="Unassembled WGS sequence"/>
</dbReference>
<sequence length="95" mass="10560">MWRIQDHGPGPRAENLSQFILAPFPFRRVKFEKASSAARDGDSSAEAFVIGIEDDNLVTWLNERSEDCIESLRGACGDGDLSLWVGFMQPCGLRT</sequence>
<comment type="caution">
    <text evidence="1">The sequence shown here is derived from an EMBL/GenBank/DDBJ whole genome shotgun (WGS) entry which is preliminary data.</text>
</comment>